<dbReference type="STRING" id="451379.A0A0N5AG22"/>
<evidence type="ECO:0000256" key="1">
    <source>
        <dbReference type="ARBA" id="ARBA00004127"/>
    </source>
</evidence>
<feature type="transmembrane region" description="Helical" evidence="6">
    <location>
        <begin position="441"/>
        <end position="464"/>
    </location>
</feature>
<proteinExistence type="predicted"/>
<evidence type="ECO:0000256" key="3">
    <source>
        <dbReference type="ARBA" id="ARBA00022692"/>
    </source>
</evidence>
<feature type="transmembrane region" description="Helical" evidence="6">
    <location>
        <begin position="416"/>
        <end position="435"/>
    </location>
</feature>
<dbReference type="SUPFAM" id="SSF103473">
    <property type="entry name" value="MFS general substrate transporter"/>
    <property type="match status" value="1"/>
</dbReference>
<sequence>MKVDASISGQKAFETLGEPTTKWRSLIVSYALQLIIGIQFSIYVTSMWPYLAKLEPSSTLNFFGWIMAVFSVGQMVSSKIFGYWVQKTWSSKNPTICGFVFIIIGNFIYALLPLLTSNHGWFMMLSRIIVGIGSGNLCVLRGYCSMSTKKDDISRVMPLAAGSYVLGLALGPAIQSAFVFVGSGFSIGMVIFDFYTLPAYLMALVSFGSILVVLFYFDENYAGILTSNETKDPYVVVPKFDKIAAYTCIYLYFMLQAITTSIEVLATPFTITLYNWTDKQAVLYGGILQFIGCIMDVTNYLALSFTKLGKIDKRVLIIGSSLAFIAYHLLLLPWDFYDGPLDYVKLVENSTVKDQEFGGCLREYTWCSHTTRVPLVIYIFGFTVVLSFAFPYTAASVSVLYSEILGPRNQGSMQGTMEFFGSFARCVIPVIQPILFADYGYLWPFLMNLFTVLIGLTFLVLFFHRIIPLEVIPRVGVPTPYKSGVFYRL</sequence>
<dbReference type="WBParaSite" id="SMUV_0000324901-mRNA-1">
    <property type="protein sequence ID" value="SMUV_0000324901-mRNA-1"/>
    <property type="gene ID" value="SMUV_0000324901"/>
</dbReference>
<dbReference type="Gene3D" id="1.20.1250.20">
    <property type="entry name" value="MFS general substrate transporter like domains"/>
    <property type="match status" value="1"/>
</dbReference>
<evidence type="ECO:0000256" key="6">
    <source>
        <dbReference type="SAM" id="Phobius"/>
    </source>
</evidence>
<dbReference type="PANTHER" id="PTHR23510:SF3">
    <property type="entry name" value="MAJOR FACILITATOR SUPERFAMILY DOMAIN-CONTAINING PROTEIN 8"/>
    <property type="match status" value="1"/>
</dbReference>
<feature type="transmembrane region" description="Helical" evidence="6">
    <location>
        <begin position="121"/>
        <end position="143"/>
    </location>
</feature>
<dbReference type="PANTHER" id="PTHR23510">
    <property type="entry name" value="INNER MEMBRANE TRANSPORT PROTEIN YAJR"/>
    <property type="match status" value="1"/>
</dbReference>
<dbReference type="InterPro" id="IPR036259">
    <property type="entry name" value="MFS_trans_sf"/>
</dbReference>
<name>A0A0N5AG22_9BILA</name>
<protein>
    <submittedName>
        <fullName evidence="8">MFS domain-containing protein</fullName>
    </submittedName>
</protein>
<organism evidence="7 8">
    <name type="scientific">Syphacia muris</name>
    <dbReference type="NCBI Taxonomy" id="451379"/>
    <lineage>
        <taxon>Eukaryota</taxon>
        <taxon>Metazoa</taxon>
        <taxon>Ecdysozoa</taxon>
        <taxon>Nematoda</taxon>
        <taxon>Chromadorea</taxon>
        <taxon>Rhabditida</taxon>
        <taxon>Spirurina</taxon>
        <taxon>Oxyuridomorpha</taxon>
        <taxon>Oxyuroidea</taxon>
        <taxon>Oxyuridae</taxon>
        <taxon>Syphacia</taxon>
    </lineage>
</organism>
<dbReference type="AlphaFoldDB" id="A0A0N5AG22"/>
<evidence type="ECO:0000256" key="4">
    <source>
        <dbReference type="ARBA" id="ARBA00022989"/>
    </source>
</evidence>
<feature type="transmembrane region" description="Helical" evidence="6">
    <location>
        <begin position="62"/>
        <end position="84"/>
    </location>
</feature>
<dbReference type="CDD" id="cd17326">
    <property type="entry name" value="MFS_MFSD8"/>
    <property type="match status" value="1"/>
</dbReference>
<dbReference type="InterPro" id="IPR011701">
    <property type="entry name" value="MFS"/>
</dbReference>
<evidence type="ECO:0000256" key="5">
    <source>
        <dbReference type="ARBA" id="ARBA00023136"/>
    </source>
</evidence>
<feature type="transmembrane region" description="Helical" evidence="6">
    <location>
        <begin position="30"/>
        <end position="50"/>
    </location>
</feature>
<dbReference type="GO" id="GO:0012505">
    <property type="term" value="C:endomembrane system"/>
    <property type="evidence" value="ECO:0007669"/>
    <property type="project" value="UniProtKB-SubCell"/>
</dbReference>
<dbReference type="Pfam" id="PF07690">
    <property type="entry name" value="MFS_1"/>
    <property type="match status" value="1"/>
</dbReference>
<dbReference type="GO" id="GO:0005765">
    <property type="term" value="C:lysosomal membrane"/>
    <property type="evidence" value="ECO:0007669"/>
    <property type="project" value="TreeGrafter"/>
</dbReference>
<keyword evidence="5 6" id="KW-0472">Membrane</keyword>
<feature type="transmembrane region" description="Helical" evidence="6">
    <location>
        <begin position="282"/>
        <end position="303"/>
    </location>
</feature>
<accession>A0A0N5AG22</accession>
<keyword evidence="3 6" id="KW-0812">Transmembrane</keyword>
<reference evidence="8" key="1">
    <citation type="submission" date="2017-02" db="UniProtKB">
        <authorList>
            <consortium name="WormBaseParasite"/>
        </authorList>
    </citation>
    <scope>IDENTIFICATION</scope>
</reference>
<feature type="transmembrane region" description="Helical" evidence="6">
    <location>
        <begin position="375"/>
        <end position="395"/>
    </location>
</feature>
<evidence type="ECO:0000256" key="2">
    <source>
        <dbReference type="ARBA" id="ARBA00022448"/>
    </source>
</evidence>
<evidence type="ECO:0000313" key="8">
    <source>
        <dbReference type="WBParaSite" id="SMUV_0000324901-mRNA-1"/>
    </source>
</evidence>
<dbReference type="InterPro" id="IPR051068">
    <property type="entry name" value="MFS_Domain-Containing_Protein"/>
</dbReference>
<feature type="transmembrane region" description="Helical" evidence="6">
    <location>
        <begin position="164"/>
        <end position="191"/>
    </location>
</feature>
<feature type="transmembrane region" description="Helical" evidence="6">
    <location>
        <begin position="197"/>
        <end position="217"/>
    </location>
</feature>
<keyword evidence="4 6" id="KW-1133">Transmembrane helix</keyword>
<comment type="subcellular location">
    <subcellularLocation>
        <location evidence="1">Endomembrane system</location>
        <topology evidence="1">Multi-pass membrane protein</topology>
    </subcellularLocation>
</comment>
<dbReference type="Proteomes" id="UP000046393">
    <property type="component" value="Unplaced"/>
</dbReference>
<keyword evidence="2" id="KW-0813">Transport</keyword>
<evidence type="ECO:0000313" key="7">
    <source>
        <dbReference type="Proteomes" id="UP000046393"/>
    </source>
</evidence>
<dbReference type="GO" id="GO:0022857">
    <property type="term" value="F:transmembrane transporter activity"/>
    <property type="evidence" value="ECO:0007669"/>
    <property type="project" value="InterPro"/>
</dbReference>
<feature type="transmembrane region" description="Helical" evidence="6">
    <location>
        <begin position="315"/>
        <end position="334"/>
    </location>
</feature>
<feature type="transmembrane region" description="Helical" evidence="6">
    <location>
        <begin position="249"/>
        <end position="276"/>
    </location>
</feature>
<keyword evidence="7" id="KW-1185">Reference proteome</keyword>
<feature type="transmembrane region" description="Helical" evidence="6">
    <location>
        <begin position="96"/>
        <end position="115"/>
    </location>
</feature>